<keyword evidence="1" id="KW-0812">Transmembrane</keyword>
<organism evidence="2 3">
    <name type="scientific">Olivibacter oleidegradans</name>
    <dbReference type="NCBI Taxonomy" id="760123"/>
    <lineage>
        <taxon>Bacteria</taxon>
        <taxon>Pseudomonadati</taxon>
        <taxon>Bacteroidota</taxon>
        <taxon>Sphingobacteriia</taxon>
        <taxon>Sphingobacteriales</taxon>
        <taxon>Sphingobacteriaceae</taxon>
        <taxon>Olivibacter</taxon>
    </lineage>
</organism>
<feature type="transmembrane region" description="Helical" evidence="1">
    <location>
        <begin position="20"/>
        <end position="38"/>
    </location>
</feature>
<gene>
    <name evidence="2" type="ORF">ACFFI0_13835</name>
</gene>
<accession>A0ABV6HKM0</accession>
<dbReference type="EMBL" id="JBHLWO010000002">
    <property type="protein sequence ID" value="MFC0319395.1"/>
    <property type="molecule type" value="Genomic_DNA"/>
</dbReference>
<evidence type="ECO:0000256" key="1">
    <source>
        <dbReference type="SAM" id="Phobius"/>
    </source>
</evidence>
<keyword evidence="1" id="KW-1133">Transmembrane helix</keyword>
<name>A0ABV6HKM0_9SPHI</name>
<evidence type="ECO:0000313" key="2">
    <source>
        <dbReference type="EMBL" id="MFC0319395.1"/>
    </source>
</evidence>
<comment type="caution">
    <text evidence="2">The sequence shown here is derived from an EMBL/GenBank/DDBJ whole genome shotgun (WGS) entry which is preliminary data.</text>
</comment>
<reference evidence="2 3" key="1">
    <citation type="submission" date="2024-09" db="EMBL/GenBank/DDBJ databases">
        <authorList>
            <person name="Sun Q."/>
            <person name="Mori K."/>
        </authorList>
    </citation>
    <scope>NUCLEOTIDE SEQUENCE [LARGE SCALE GENOMIC DNA]</scope>
    <source>
        <strain evidence="2 3">CCM 7765</strain>
    </source>
</reference>
<sequence>MVATKLCEFMTTLGKAATNANTSAIIAVLFTVKVLAFITNAQKVIAKLAIFNLMLPKDIKNLPEFTSVLLKIVIN</sequence>
<protein>
    <submittedName>
        <fullName evidence="2">Uncharacterized protein</fullName>
    </submittedName>
</protein>
<keyword evidence="3" id="KW-1185">Reference proteome</keyword>
<proteinExistence type="predicted"/>
<dbReference type="Proteomes" id="UP001589774">
    <property type="component" value="Unassembled WGS sequence"/>
</dbReference>
<keyword evidence="1" id="KW-0472">Membrane</keyword>
<evidence type="ECO:0000313" key="3">
    <source>
        <dbReference type="Proteomes" id="UP001589774"/>
    </source>
</evidence>
<dbReference type="RefSeq" id="WP_130855978.1">
    <property type="nucleotide sequence ID" value="NZ_JBHLWO010000002.1"/>
</dbReference>